<organism evidence="2 3">
    <name type="scientific">Olpidium bornovanus</name>
    <dbReference type="NCBI Taxonomy" id="278681"/>
    <lineage>
        <taxon>Eukaryota</taxon>
        <taxon>Fungi</taxon>
        <taxon>Fungi incertae sedis</taxon>
        <taxon>Olpidiomycota</taxon>
        <taxon>Olpidiomycotina</taxon>
        <taxon>Olpidiomycetes</taxon>
        <taxon>Olpidiales</taxon>
        <taxon>Olpidiaceae</taxon>
        <taxon>Olpidium</taxon>
    </lineage>
</organism>
<name>A0A8H8DK12_9FUNG</name>
<protein>
    <submittedName>
        <fullName evidence="2">Uncharacterized protein</fullName>
    </submittedName>
</protein>
<reference evidence="2 3" key="1">
    <citation type="journal article" name="Sci. Rep.">
        <title>Genome-scale phylogenetic analyses confirm Olpidium as the closest living zoosporic fungus to the non-flagellated, terrestrial fungi.</title>
        <authorList>
            <person name="Chang Y."/>
            <person name="Rochon D."/>
            <person name="Sekimoto S."/>
            <person name="Wang Y."/>
            <person name="Chovatia M."/>
            <person name="Sandor L."/>
            <person name="Salamov A."/>
            <person name="Grigoriev I.V."/>
            <person name="Stajich J.E."/>
            <person name="Spatafora J.W."/>
        </authorList>
    </citation>
    <scope>NUCLEOTIDE SEQUENCE [LARGE SCALE GENOMIC DNA]</scope>
    <source>
        <strain evidence="2">S191</strain>
    </source>
</reference>
<proteinExistence type="predicted"/>
<dbReference type="GO" id="GO:0042254">
    <property type="term" value="P:ribosome biogenesis"/>
    <property type="evidence" value="ECO:0007669"/>
    <property type="project" value="InterPro"/>
</dbReference>
<dbReference type="GO" id="GO:0030692">
    <property type="term" value="C:Noc4p-Nop14p complex"/>
    <property type="evidence" value="ECO:0007669"/>
    <property type="project" value="TreeGrafter"/>
</dbReference>
<sequence length="237" mass="26553">MRPASGNRGRAAEPNGEPARKRPKKSSVSPEEAAPATGVDVARLARRARSLEAAVRESKANLNGVVELLELCESDHAEARHAAVHALHRVFMPLLEKSELVREKEEKNNRPEGNAKPTEKAPETGKPTVPGVSSWLRDNYLQTPVSAQKLILRTVRLYSLRGSNVTRADFLQVPALNLLMDIFRREAAFSARLRNGEPEFPNYLYKNMVAALVYNANFTEHLRECLVEKYLVIYDDL</sequence>
<accession>A0A8H8DK12</accession>
<dbReference type="EMBL" id="JAEFCI010004852">
    <property type="protein sequence ID" value="KAG5460687.1"/>
    <property type="molecule type" value="Genomic_DNA"/>
</dbReference>
<dbReference type="PANTHER" id="PTHR12455">
    <property type="entry name" value="NUCLEOLAR COMPLEX PROTEIN 4"/>
    <property type="match status" value="1"/>
</dbReference>
<comment type="caution">
    <text evidence="2">The sequence shown here is derived from an EMBL/GenBank/DDBJ whole genome shotgun (WGS) entry which is preliminary data.</text>
</comment>
<dbReference type="AlphaFoldDB" id="A0A8H8DK12"/>
<gene>
    <name evidence="2" type="ORF">BJ554DRAFT_7226</name>
</gene>
<dbReference type="GO" id="GO:0032040">
    <property type="term" value="C:small-subunit processome"/>
    <property type="evidence" value="ECO:0007669"/>
    <property type="project" value="TreeGrafter"/>
</dbReference>
<evidence type="ECO:0000256" key="1">
    <source>
        <dbReference type="SAM" id="MobiDB-lite"/>
    </source>
</evidence>
<dbReference type="OrthoDB" id="10263185at2759"/>
<keyword evidence="3" id="KW-1185">Reference proteome</keyword>
<evidence type="ECO:0000313" key="3">
    <source>
        <dbReference type="Proteomes" id="UP000673691"/>
    </source>
</evidence>
<evidence type="ECO:0000313" key="2">
    <source>
        <dbReference type="EMBL" id="KAG5460687.1"/>
    </source>
</evidence>
<feature type="region of interest" description="Disordered" evidence="1">
    <location>
        <begin position="102"/>
        <end position="130"/>
    </location>
</feature>
<dbReference type="InterPro" id="IPR027193">
    <property type="entry name" value="Noc4"/>
</dbReference>
<feature type="region of interest" description="Disordered" evidence="1">
    <location>
        <begin position="1"/>
        <end position="37"/>
    </location>
</feature>
<dbReference type="Proteomes" id="UP000673691">
    <property type="component" value="Unassembled WGS sequence"/>
</dbReference>
<feature type="non-terminal residue" evidence="2">
    <location>
        <position position="237"/>
    </location>
</feature>
<dbReference type="PANTHER" id="PTHR12455:SF0">
    <property type="entry name" value="NUCLEOLAR COMPLEX PROTEIN 4 HOMOLOG"/>
    <property type="match status" value="1"/>
</dbReference>